<sequence length="106" mass="11178">MSLLRLALLAACLSGPVAQAEGLDSARQAELDNLLRQDCGSCHGLRLTGGLGPPLTREALAGKPRDSLIATVRHGRPGTAMPGWEGLLGEQDIAWLIDRLTEGNPQ</sequence>
<keyword evidence="2 4" id="KW-0479">Metal-binding</keyword>
<dbReference type="GO" id="GO:0020037">
    <property type="term" value="F:heme binding"/>
    <property type="evidence" value="ECO:0007669"/>
    <property type="project" value="InterPro"/>
</dbReference>
<evidence type="ECO:0000256" key="4">
    <source>
        <dbReference type="PROSITE-ProRule" id="PRU00433"/>
    </source>
</evidence>
<dbReference type="STRING" id="137658.SAMN05216186_102253"/>
<evidence type="ECO:0000313" key="7">
    <source>
        <dbReference type="EMBL" id="SDJ66194.1"/>
    </source>
</evidence>
<dbReference type="EMBL" id="FNFD01000002">
    <property type="protein sequence ID" value="SDJ66194.1"/>
    <property type="molecule type" value="Genomic_DNA"/>
</dbReference>
<dbReference type="Proteomes" id="UP000198706">
    <property type="component" value="Unassembled WGS sequence"/>
</dbReference>
<dbReference type="RefSeq" id="WP_084334928.1">
    <property type="nucleotide sequence ID" value="NZ_CBKZNZ010000086.1"/>
</dbReference>
<keyword evidence="8" id="KW-1185">Reference proteome</keyword>
<name>A0A1G8VJT3_9PSED</name>
<evidence type="ECO:0000259" key="6">
    <source>
        <dbReference type="PROSITE" id="PS51007"/>
    </source>
</evidence>
<dbReference type="SUPFAM" id="SSF46626">
    <property type="entry name" value="Cytochrome c"/>
    <property type="match status" value="1"/>
</dbReference>
<dbReference type="InterPro" id="IPR036909">
    <property type="entry name" value="Cyt_c-like_dom_sf"/>
</dbReference>
<gene>
    <name evidence="7" type="ORF">SAMN05216186_102253</name>
</gene>
<dbReference type="GO" id="GO:0009055">
    <property type="term" value="F:electron transfer activity"/>
    <property type="evidence" value="ECO:0007669"/>
    <property type="project" value="InterPro"/>
</dbReference>
<proteinExistence type="predicted"/>
<evidence type="ECO:0000313" key="8">
    <source>
        <dbReference type="Proteomes" id="UP000198706"/>
    </source>
</evidence>
<accession>A0A1G8VJT3</accession>
<feature type="domain" description="Cytochrome c" evidence="6">
    <location>
        <begin position="23"/>
        <end position="104"/>
    </location>
</feature>
<feature type="signal peptide" evidence="5">
    <location>
        <begin position="1"/>
        <end position="20"/>
    </location>
</feature>
<evidence type="ECO:0000256" key="1">
    <source>
        <dbReference type="ARBA" id="ARBA00022617"/>
    </source>
</evidence>
<organism evidence="7 8">
    <name type="scientific">Pseudomonas indica</name>
    <dbReference type="NCBI Taxonomy" id="137658"/>
    <lineage>
        <taxon>Bacteria</taxon>
        <taxon>Pseudomonadati</taxon>
        <taxon>Pseudomonadota</taxon>
        <taxon>Gammaproteobacteria</taxon>
        <taxon>Pseudomonadales</taxon>
        <taxon>Pseudomonadaceae</taxon>
        <taxon>Pseudomonas</taxon>
    </lineage>
</organism>
<evidence type="ECO:0000256" key="2">
    <source>
        <dbReference type="ARBA" id="ARBA00022723"/>
    </source>
</evidence>
<dbReference type="Pfam" id="PF13442">
    <property type="entry name" value="Cytochrome_CBB3"/>
    <property type="match status" value="1"/>
</dbReference>
<evidence type="ECO:0000256" key="5">
    <source>
        <dbReference type="SAM" id="SignalP"/>
    </source>
</evidence>
<keyword evidence="5" id="KW-0732">Signal</keyword>
<dbReference type="PROSITE" id="PS51007">
    <property type="entry name" value="CYTC"/>
    <property type="match status" value="1"/>
</dbReference>
<dbReference type="GO" id="GO:0046872">
    <property type="term" value="F:metal ion binding"/>
    <property type="evidence" value="ECO:0007669"/>
    <property type="project" value="UniProtKB-KW"/>
</dbReference>
<dbReference type="AlphaFoldDB" id="A0A1G8VJT3"/>
<feature type="chain" id="PRO_5011609372" evidence="5">
    <location>
        <begin position="21"/>
        <end position="106"/>
    </location>
</feature>
<protein>
    <submittedName>
        <fullName evidence="7">Cytochrome c55X</fullName>
    </submittedName>
</protein>
<dbReference type="Gene3D" id="1.10.760.10">
    <property type="entry name" value="Cytochrome c-like domain"/>
    <property type="match status" value="1"/>
</dbReference>
<evidence type="ECO:0000256" key="3">
    <source>
        <dbReference type="ARBA" id="ARBA00023004"/>
    </source>
</evidence>
<reference evidence="7 8" key="1">
    <citation type="submission" date="2016-10" db="EMBL/GenBank/DDBJ databases">
        <authorList>
            <person name="de Groot N.N."/>
        </authorList>
    </citation>
    <scope>NUCLEOTIDE SEQUENCE [LARGE SCALE GENOMIC DNA]</scope>
    <source>
        <strain evidence="7 8">JCM 21544</strain>
    </source>
</reference>
<keyword evidence="1 4" id="KW-0349">Heme</keyword>
<keyword evidence="3 4" id="KW-0408">Iron</keyword>
<dbReference type="InterPro" id="IPR009056">
    <property type="entry name" value="Cyt_c-like_dom"/>
</dbReference>